<dbReference type="SUPFAM" id="SSF63829">
    <property type="entry name" value="Calcium-dependent phosphotriesterase"/>
    <property type="match status" value="3"/>
</dbReference>
<dbReference type="Gene3D" id="2.60.40.10">
    <property type="entry name" value="Immunoglobulins"/>
    <property type="match status" value="1"/>
</dbReference>
<dbReference type="PANTHER" id="PTHR43547:SF2">
    <property type="entry name" value="HYBRID SIGNAL TRANSDUCTION HISTIDINE KINASE C"/>
    <property type="match status" value="1"/>
</dbReference>
<feature type="coiled-coil region" evidence="2">
    <location>
        <begin position="798"/>
        <end position="825"/>
    </location>
</feature>
<dbReference type="Proteomes" id="UP001500298">
    <property type="component" value="Unassembled WGS sequence"/>
</dbReference>
<keyword evidence="3" id="KW-0472">Membrane</keyword>
<keyword evidence="3" id="KW-0812">Transmembrane</keyword>
<feature type="coiled-coil region" evidence="2">
    <location>
        <begin position="865"/>
        <end position="896"/>
    </location>
</feature>
<keyword evidence="6" id="KW-1185">Reference proteome</keyword>
<dbReference type="InterPro" id="IPR036388">
    <property type="entry name" value="WH-like_DNA-bd_sf"/>
</dbReference>
<dbReference type="SUPFAM" id="SSF46894">
    <property type="entry name" value="C-terminal effector domain of the bipartite response regulators"/>
    <property type="match status" value="1"/>
</dbReference>
<evidence type="ECO:0000313" key="5">
    <source>
        <dbReference type="EMBL" id="GAA4821875.1"/>
    </source>
</evidence>
<evidence type="ECO:0000256" key="1">
    <source>
        <dbReference type="ARBA" id="ARBA00022553"/>
    </source>
</evidence>
<dbReference type="InterPro" id="IPR011110">
    <property type="entry name" value="Reg_prop"/>
</dbReference>
<evidence type="ECO:0000256" key="2">
    <source>
        <dbReference type="SAM" id="Coils"/>
    </source>
</evidence>
<name>A0ABP9CZR3_9BACT</name>
<accession>A0ABP9CZR3</accession>
<dbReference type="Gene3D" id="1.10.10.10">
    <property type="entry name" value="Winged helix-like DNA-binding domain superfamily/Winged helix DNA-binding domain"/>
    <property type="match status" value="1"/>
</dbReference>
<dbReference type="Gene3D" id="2.130.10.10">
    <property type="entry name" value="YVTN repeat-like/Quinoprotein amine dehydrogenase"/>
    <property type="match status" value="2"/>
</dbReference>
<dbReference type="Pfam" id="PF07494">
    <property type="entry name" value="Reg_prop"/>
    <property type="match status" value="5"/>
</dbReference>
<protein>
    <recommendedName>
        <fullName evidence="4">HTH luxR-type domain-containing protein</fullName>
    </recommendedName>
</protein>
<dbReference type="SMART" id="SM00421">
    <property type="entry name" value="HTH_LUXR"/>
    <property type="match status" value="1"/>
</dbReference>
<dbReference type="Pfam" id="PF07495">
    <property type="entry name" value="Y_Y_Y"/>
    <property type="match status" value="1"/>
</dbReference>
<dbReference type="InterPro" id="IPR016032">
    <property type="entry name" value="Sig_transdc_resp-reg_C-effctor"/>
</dbReference>
<sequence length="996" mass="114253">MLLKQSFLVGILSILTSFTYAQYAQLKKLTATDGLSQNDIYCIAQDYQGFIWLGTDDGLNRYDGYEMETYKKGSEPGTLSFNAVRVLLEDSKKRLWIGTHAGLNRYNREKDTFVVYNNFEDSLQHDIRAIMEDQQGAVWVGTVSGGLFYYEEESDTFQSVTEVFQGNAIQALSIGNNGEVWVGTSAGIYQYKNGEAKLIGLPELEVRSLQMDGDKLWIGTYLNGLYQYDMKHKKLQKKLVEVIGGRGSVLSLMIDRSGLLWIGMEQEGVFIWNRKQKRQERLGFSSSRMDTKALLSLMEDREGNIWIGAFASGAFIYNPQERFQLLTQECFHSSTISGKNITALYESKNDDWWIGTDGEGLDRFRPDMMSFTNYRFSSSDPNTLGSNNILSLDEDAQGNIWVGTYGGGLAHLEVATGKITRYQYAAGNTNSIVDDNVWEVLVDQEGKVWAGTDKGISVFDPKNKYFEHYTADDREGTLSNGEIRSIYEDVRGDIWIGTFYGLNRFDRKTKRFEVYHLPIFNNNTSKGILCITEDNALNLWVGTFGGGVFRFNRTTRKFESFSDEEGLPNNMVYSIVEDDAHHLWMGTGRGVMDFNPMTMEHSAFTEEDGLQSGRFNRNAAVKLKDGRLLFGGVEGVNIIDPSDEPQGNVTPEVQLTKLKVFNQEVGIGGEETTLPRQLTQMEKIVLKPEEKAFSITYSAMNYLYNDKMRYAYRLKGFDKQWNYVGNQRTASYTNLAPGTYTLEVKATIDTRNWPDKVKTIRVVVEPFFWQTPWFAGLVIGIVIITLFSFYRWKLGVERRQQQRLNRLVKQRTEELEEEKRKAIRKGKLLLAAEQENRELVQSQLEEQLSFREKELMTHTLHTIHKNELLKRLRDALKQMERKQETARSALKGLIGQIDDSFQLDKDWEQFNVLFSEVHKNFIKALKTQFPDLTETNLRLCYLYRMQLSSKDIAVTLGISINSVKVARHRLRKKLGLSQDESLRQFLQELSAEEVYE</sequence>
<dbReference type="InterPro" id="IPR013783">
    <property type="entry name" value="Ig-like_fold"/>
</dbReference>
<evidence type="ECO:0000259" key="4">
    <source>
        <dbReference type="SMART" id="SM00421"/>
    </source>
</evidence>
<evidence type="ECO:0000313" key="6">
    <source>
        <dbReference type="Proteomes" id="UP001500298"/>
    </source>
</evidence>
<dbReference type="PANTHER" id="PTHR43547">
    <property type="entry name" value="TWO-COMPONENT HISTIDINE KINASE"/>
    <property type="match status" value="1"/>
</dbReference>
<keyword evidence="1" id="KW-0597">Phosphoprotein</keyword>
<dbReference type="InterPro" id="IPR011123">
    <property type="entry name" value="Y_Y_Y"/>
</dbReference>
<dbReference type="EMBL" id="BAABJX010000005">
    <property type="protein sequence ID" value="GAA4821875.1"/>
    <property type="molecule type" value="Genomic_DNA"/>
</dbReference>
<proteinExistence type="predicted"/>
<dbReference type="InterPro" id="IPR015943">
    <property type="entry name" value="WD40/YVTN_repeat-like_dom_sf"/>
</dbReference>
<reference evidence="6" key="1">
    <citation type="journal article" date="2019" name="Int. J. Syst. Evol. Microbiol.">
        <title>The Global Catalogue of Microorganisms (GCM) 10K type strain sequencing project: providing services to taxonomists for standard genome sequencing and annotation.</title>
        <authorList>
            <consortium name="The Broad Institute Genomics Platform"/>
            <consortium name="The Broad Institute Genome Sequencing Center for Infectious Disease"/>
            <person name="Wu L."/>
            <person name="Ma J."/>
        </authorList>
    </citation>
    <scope>NUCLEOTIDE SEQUENCE [LARGE SCALE GENOMIC DNA]</scope>
    <source>
        <strain evidence="6">JCM 18326</strain>
    </source>
</reference>
<feature type="transmembrane region" description="Helical" evidence="3">
    <location>
        <begin position="767"/>
        <end position="790"/>
    </location>
</feature>
<comment type="caution">
    <text evidence="5">The sequence shown here is derived from an EMBL/GenBank/DDBJ whole genome shotgun (WGS) entry which is preliminary data.</text>
</comment>
<gene>
    <name evidence="5" type="ORF">GCM10023331_02810</name>
</gene>
<organism evidence="5 6">
    <name type="scientific">Algivirga pacifica</name>
    <dbReference type="NCBI Taxonomy" id="1162670"/>
    <lineage>
        <taxon>Bacteria</taxon>
        <taxon>Pseudomonadati</taxon>
        <taxon>Bacteroidota</taxon>
        <taxon>Cytophagia</taxon>
        <taxon>Cytophagales</taxon>
        <taxon>Flammeovirgaceae</taxon>
        <taxon>Algivirga</taxon>
    </lineage>
</organism>
<evidence type="ECO:0000256" key="3">
    <source>
        <dbReference type="SAM" id="Phobius"/>
    </source>
</evidence>
<feature type="domain" description="HTH luxR-type" evidence="4">
    <location>
        <begin position="929"/>
        <end position="986"/>
    </location>
</feature>
<dbReference type="InterPro" id="IPR000792">
    <property type="entry name" value="Tscrpt_reg_LuxR_C"/>
</dbReference>
<dbReference type="RefSeq" id="WP_345368630.1">
    <property type="nucleotide sequence ID" value="NZ_BAABJX010000005.1"/>
</dbReference>
<keyword evidence="3" id="KW-1133">Transmembrane helix</keyword>
<keyword evidence="2" id="KW-0175">Coiled coil</keyword>